<gene>
    <name evidence="16" type="ORF">BOX15_Mlig013870g1</name>
</gene>
<dbReference type="Gene3D" id="1.10.10.60">
    <property type="entry name" value="Homeodomain-like"/>
    <property type="match status" value="1"/>
</dbReference>
<dbReference type="CDD" id="cd18793">
    <property type="entry name" value="SF2_C_SNF"/>
    <property type="match status" value="1"/>
</dbReference>
<evidence type="ECO:0000313" key="17">
    <source>
        <dbReference type="Proteomes" id="UP000215902"/>
    </source>
</evidence>
<dbReference type="GO" id="GO:0000785">
    <property type="term" value="C:chromatin"/>
    <property type="evidence" value="ECO:0007669"/>
    <property type="project" value="TreeGrafter"/>
</dbReference>
<evidence type="ECO:0000313" key="16">
    <source>
        <dbReference type="EMBL" id="PAA81969.1"/>
    </source>
</evidence>
<feature type="region of interest" description="Disordered" evidence="12">
    <location>
        <begin position="1749"/>
        <end position="1811"/>
    </location>
</feature>
<dbReference type="InterPro" id="IPR049730">
    <property type="entry name" value="SNF2/RAD54-like_C"/>
</dbReference>
<dbReference type="SMART" id="SM00487">
    <property type="entry name" value="DEXDc"/>
    <property type="match status" value="1"/>
</dbReference>
<evidence type="ECO:0000256" key="4">
    <source>
        <dbReference type="ARBA" id="ARBA00022741"/>
    </source>
</evidence>
<evidence type="ECO:0000256" key="6">
    <source>
        <dbReference type="ARBA" id="ARBA00022840"/>
    </source>
</evidence>
<name>A0A267G9J6_9PLAT</name>
<protein>
    <submittedName>
        <fullName evidence="16">Uncharacterized protein</fullName>
    </submittedName>
</protein>
<feature type="compositionally biased region" description="Low complexity" evidence="12">
    <location>
        <begin position="372"/>
        <end position="385"/>
    </location>
</feature>
<organism evidence="16 17">
    <name type="scientific">Macrostomum lignano</name>
    <dbReference type="NCBI Taxonomy" id="282301"/>
    <lineage>
        <taxon>Eukaryota</taxon>
        <taxon>Metazoa</taxon>
        <taxon>Spiralia</taxon>
        <taxon>Lophotrochozoa</taxon>
        <taxon>Platyhelminthes</taxon>
        <taxon>Rhabditophora</taxon>
        <taxon>Macrostomorpha</taxon>
        <taxon>Macrostomida</taxon>
        <taxon>Macrostomidae</taxon>
        <taxon>Macrostomum</taxon>
    </lineage>
</organism>
<dbReference type="PANTHER" id="PTHR45623">
    <property type="entry name" value="CHROMODOMAIN-HELICASE-DNA-BINDING PROTEIN 3-RELATED-RELATED"/>
    <property type="match status" value="1"/>
</dbReference>
<feature type="region of interest" description="Disordered" evidence="12">
    <location>
        <begin position="1"/>
        <end position="490"/>
    </location>
</feature>
<keyword evidence="3" id="KW-0677">Repeat</keyword>
<feature type="compositionally biased region" description="Basic residues" evidence="12">
    <location>
        <begin position="325"/>
        <end position="338"/>
    </location>
</feature>
<dbReference type="CDD" id="cd18661">
    <property type="entry name" value="CD2_tandem_CHD1-2_like"/>
    <property type="match status" value="1"/>
</dbReference>
<evidence type="ECO:0000256" key="9">
    <source>
        <dbReference type="ARBA" id="ARBA00023163"/>
    </source>
</evidence>
<comment type="caution">
    <text evidence="16">The sequence shown here is derived from an EMBL/GenBank/DDBJ whole genome shotgun (WGS) entry which is preliminary data.</text>
</comment>
<dbReference type="InterPro" id="IPR023779">
    <property type="entry name" value="Chromodomain_CS"/>
</dbReference>
<dbReference type="PROSITE" id="PS00598">
    <property type="entry name" value="CHROMO_1"/>
    <property type="match status" value="2"/>
</dbReference>
<dbReference type="Gene3D" id="3.40.50.10810">
    <property type="entry name" value="Tandem AAA-ATPase domain"/>
    <property type="match status" value="1"/>
</dbReference>
<feature type="compositionally biased region" description="Low complexity" evidence="12">
    <location>
        <begin position="1574"/>
        <end position="1594"/>
    </location>
</feature>
<dbReference type="GO" id="GO:0016887">
    <property type="term" value="F:ATP hydrolysis activity"/>
    <property type="evidence" value="ECO:0007669"/>
    <property type="project" value="TreeGrafter"/>
</dbReference>
<feature type="compositionally biased region" description="Basic and acidic residues" evidence="12">
    <location>
        <begin position="110"/>
        <end position="119"/>
    </location>
</feature>
<evidence type="ECO:0000256" key="7">
    <source>
        <dbReference type="ARBA" id="ARBA00023015"/>
    </source>
</evidence>
<dbReference type="GO" id="GO:0003677">
    <property type="term" value="F:DNA binding"/>
    <property type="evidence" value="ECO:0007669"/>
    <property type="project" value="UniProtKB-KW"/>
</dbReference>
<evidence type="ECO:0000259" key="14">
    <source>
        <dbReference type="PROSITE" id="PS51192"/>
    </source>
</evidence>
<sequence>MSLLDIADFNPNLFGKHGDTEKKEDDDEEAAAAAAAIASSAGSASASAGGPPAAAVGSSSEDESDRNSEASRSATRARQQRQQLKQQQLKQQKAKPAPKAASSGGKRRGRLSDSDDEQKPQQLEETGDASSNSSSPAAASSTSESSKRLPHQRRHTAPVKQQRAGRTGSGSGGGESLRAAIEDDPELWGVRRSGRSRQKPTRLAVGHEDEEDSDEAGGGHPQHPHPQQQQLFAQRKRRRGSASASGGKRRRRSGVTFSLSDEDNGANSSDDNDGGSSSRLNSAAAAGSSSDDDDATSSSSSSLPAPAAARKRRRGGSAASAQSQKKQRQLRSSRRSSGRVRSYRELSSSGEDAKVDASSDDGDYVAESAAPRRSQQQQQQQHGQRSSGGGQLKPSNKLHPMLRTATDAPPRQAAGTRGAGKRPETRGASEAALRPLRKFSSHSLGAKTAQKSDSDDSDNDNEPDLAGEPSQEEMEARLSHSDFLAPPTEDAEGIERVLNYRVGRKGATGDKTTFYNVLEERDPNDGFDPSQEDGDVQFFIKWRGWSHLHNTWESMDSLAHKCVDGLKKIVNFKQRIEEIREWKKTATPEELESFNYHEEVNENLLAEHRQVERVVAHSKAPAGGYSDYYCKWAGLPYSDCSWEDGQLVTKLFLSAVEEYETRLKAQTLPNRNCKALKYRPKFRQLKSQPKYMSPENAENRLRDYQLDGVNWLYHSWTRGYSSILADEMGLGKTIQTICFLSVLFHEHEIYGPFLLVVPLSTVIGWKREFANWAPQMNVILYLGDVDSRNIIRSYEWQQVNRRLKFNVCLTTYEILLKDRGWLGAVSWALLGVDEAHRLKNDDSLLYKTLIDFKTNTRLLVTGTPLQNSLRELWALLHFIQPDTFHSWPDFEEDHGDNNKGFEGLHKLLEPYLLRRVKKDVEKSLPPKTESILRVEMSRQQKQYYKWILTRNYKMLNKPNAFLNLIMELKKCCNHTFLVQEPPQLTDRCERLESLIRGSGKMLLLDKLLWNLRAGGHRVLIFSQMVMMLDVLAEYLSLRNWAFQRLDGTILGEARKQALDAFNAESSQDFCFLLSTRAGGLGVNLASADTVVIFDSDWNPQNDLQAMARCHRIGQTRQVRVYRLVLRATVEEDIIERAKQKMVLDHLVIQRMDTTGRLRQPGDAGNPAFSKDELSAILKFGAADLFREKEGEESEAEVDLDAILRSAETREELQPTSAAAEELLSQFKVVNLENLEDTEIIMSGGGPSGRRKGQATATAAGDSAGQSAEPAASKTWEEIIPEESRRRIEQEEAEERLLQLELGPRQRKQVKPLNVGAEDEEELSDREIRALAKAMRKFASPLDRLDSVVEEAELQEKSETEVRRLVEAILQGCERAVAKAATFATGEEASAKPSAPSFTLGRVVIQARPLLQSQKDLAPLHREMPADREARRKYRVPFYTKTVTWDCVWDEIDDSNLLIGVYEFGMDSWDAIKDDPDLGLRAKILRDHNLKPQAAHLRTRTDYLLKMLQRHQEGGTGAGGAAGSAGAVSGGGGRRSKPSGASVGAAGKDQSQQQQQQQQQQHQQQQPISKEFVDSSDSSSSSSAAQSRSNSPAASGSRALHITANRQPVSIHKSKQQQHPKKQQKSGQPVKSKEQQQPQQQQQKKPGKQAAGKPGGDAEEQRLPESVFNACKEHMRPLKKTLKRLQDCEADRDGNLIGAHLLKIGSHIGHEIRQFRQPDEIRAWRNRLWTFVSYFTELSHSELHRLYKKHRKEAKANKQHHHHHHHHHQHHGHRQHQHRSDARVKRADSNSASSAFNNAYNRRPSQPGGKHY</sequence>
<feature type="compositionally biased region" description="Low complexity" evidence="12">
    <location>
        <begin position="265"/>
        <end position="289"/>
    </location>
</feature>
<comment type="similarity">
    <text evidence="2">Belongs to the SNF2/RAD54 helicase family.</text>
</comment>
<dbReference type="GO" id="GO:0034728">
    <property type="term" value="P:nucleosome organization"/>
    <property type="evidence" value="ECO:0007669"/>
    <property type="project" value="TreeGrafter"/>
</dbReference>
<reference evidence="16 17" key="1">
    <citation type="submission" date="2017-06" db="EMBL/GenBank/DDBJ databases">
        <title>A platform for efficient transgenesis in Macrostomum lignano, a flatworm model organism for stem cell research.</title>
        <authorList>
            <person name="Berezikov E."/>
        </authorList>
    </citation>
    <scope>NUCLEOTIDE SEQUENCE [LARGE SCALE GENOMIC DNA]</scope>
    <source>
        <strain evidence="16">DV1</strain>
        <tissue evidence="16">Whole organism</tissue>
    </source>
</reference>
<evidence type="ECO:0000259" key="13">
    <source>
        <dbReference type="PROSITE" id="PS50013"/>
    </source>
</evidence>
<dbReference type="InterPro" id="IPR000330">
    <property type="entry name" value="SNF2_N"/>
</dbReference>
<dbReference type="Gene3D" id="2.40.50.40">
    <property type="match status" value="2"/>
</dbReference>
<dbReference type="Proteomes" id="UP000215902">
    <property type="component" value="Unassembled WGS sequence"/>
</dbReference>
<dbReference type="Pfam" id="PF13907">
    <property type="entry name" value="CHD1-like_C"/>
    <property type="match status" value="1"/>
</dbReference>
<dbReference type="InterPro" id="IPR040793">
    <property type="entry name" value="CDH1_2_SANT_HL1"/>
</dbReference>
<evidence type="ECO:0000256" key="5">
    <source>
        <dbReference type="ARBA" id="ARBA00022801"/>
    </source>
</evidence>
<dbReference type="GO" id="GO:0003682">
    <property type="term" value="F:chromatin binding"/>
    <property type="evidence" value="ECO:0007669"/>
    <property type="project" value="TreeGrafter"/>
</dbReference>
<keyword evidence="4" id="KW-0547">Nucleotide-binding</keyword>
<dbReference type="FunFam" id="3.40.50.10810:FF:000007">
    <property type="entry name" value="Chromodomain-helicase-DNA-binding protein 2 isoform 1"/>
    <property type="match status" value="1"/>
</dbReference>
<dbReference type="InterPro" id="IPR027417">
    <property type="entry name" value="P-loop_NTPase"/>
</dbReference>
<dbReference type="CDD" id="cd18666">
    <property type="entry name" value="CD1_tandem_CHD1-2_like"/>
    <property type="match status" value="1"/>
</dbReference>
<dbReference type="InterPro" id="IPR000953">
    <property type="entry name" value="Chromo/chromo_shadow_dom"/>
</dbReference>
<dbReference type="GO" id="GO:0005634">
    <property type="term" value="C:nucleus"/>
    <property type="evidence" value="ECO:0007669"/>
    <property type="project" value="UniProtKB-SubCell"/>
</dbReference>
<dbReference type="Gene3D" id="3.40.50.300">
    <property type="entry name" value="P-loop containing nucleotide triphosphate hydrolases"/>
    <property type="match status" value="1"/>
</dbReference>
<feature type="domain" description="Chromo" evidence="13">
    <location>
        <begin position="609"/>
        <end position="671"/>
    </location>
</feature>
<feature type="compositionally biased region" description="Acidic residues" evidence="12">
    <location>
        <begin position="455"/>
        <end position="473"/>
    </location>
</feature>
<feature type="compositionally biased region" description="Basic residues" evidence="12">
    <location>
        <begin position="1611"/>
        <end position="1623"/>
    </location>
</feature>
<feature type="compositionally biased region" description="Low complexity" evidence="12">
    <location>
        <begin position="1788"/>
        <end position="1800"/>
    </location>
</feature>
<dbReference type="PROSITE" id="PS51192">
    <property type="entry name" value="HELICASE_ATP_BIND_1"/>
    <property type="match status" value="1"/>
</dbReference>
<feature type="compositionally biased region" description="Low complexity" evidence="12">
    <location>
        <begin position="1624"/>
        <end position="1651"/>
    </location>
</feature>
<feature type="region of interest" description="Disordered" evidence="12">
    <location>
        <begin position="1512"/>
        <end position="1662"/>
    </location>
</feature>
<accession>A0A267G9J6</accession>
<evidence type="ECO:0000256" key="12">
    <source>
        <dbReference type="SAM" id="MobiDB-lite"/>
    </source>
</evidence>
<dbReference type="SMART" id="SM01176">
    <property type="entry name" value="DUF4208"/>
    <property type="match status" value="1"/>
</dbReference>
<evidence type="ECO:0000256" key="10">
    <source>
        <dbReference type="ARBA" id="ARBA00023242"/>
    </source>
</evidence>
<evidence type="ECO:0000256" key="8">
    <source>
        <dbReference type="ARBA" id="ARBA00023125"/>
    </source>
</evidence>
<dbReference type="OrthoDB" id="5857104at2759"/>
<feature type="domain" description="Helicase C-terminal" evidence="15">
    <location>
        <begin position="1003"/>
        <end position="1154"/>
    </location>
</feature>
<keyword evidence="5" id="KW-0378">Hydrolase</keyword>
<feature type="compositionally biased region" description="Basic residues" evidence="12">
    <location>
        <begin position="148"/>
        <end position="157"/>
    </location>
</feature>
<feature type="compositionally biased region" description="Low complexity" evidence="12">
    <location>
        <begin position="129"/>
        <end position="144"/>
    </location>
</feature>
<keyword evidence="7" id="KW-0805">Transcription regulation</keyword>
<dbReference type="InterPro" id="IPR038718">
    <property type="entry name" value="SNF2-like_sf"/>
</dbReference>
<feature type="compositionally biased region" description="Gly residues" evidence="12">
    <location>
        <begin position="1513"/>
        <end position="1532"/>
    </location>
</feature>
<dbReference type="GO" id="GO:0005524">
    <property type="term" value="F:ATP binding"/>
    <property type="evidence" value="ECO:0007669"/>
    <property type="project" value="UniProtKB-KW"/>
</dbReference>
<comment type="catalytic activity">
    <reaction evidence="11">
        <text>ATP + H2O = ADP + phosphate + H(+)</text>
        <dbReference type="Rhea" id="RHEA:13065"/>
        <dbReference type="ChEBI" id="CHEBI:15377"/>
        <dbReference type="ChEBI" id="CHEBI:15378"/>
        <dbReference type="ChEBI" id="CHEBI:30616"/>
        <dbReference type="ChEBI" id="CHEBI:43474"/>
        <dbReference type="ChEBI" id="CHEBI:456216"/>
    </reaction>
</comment>
<dbReference type="PROSITE" id="PS51194">
    <property type="entry name" value="HELICASE_CTER"/>
    <property type="match status" value="1"/>
</dbReference>
<keyword evidence="9" id="KW-0804">Transcription</keyword>
<dbReference type="GO" id="GO:0140658">
    <property type="term" value="F:ATP-dependent chromatin remodeler activity"/>
    <property type="evidence" value="ECO:0007669"/>
    <property type="project" value="TreeGrafter"/>
</dbReference>
<dbReference type="Pfam" id="PF23588">
    <property type="entry name" value="HTH_CHD1_Hrp3"/>
    <property type="match status" value="1"/>
</dbReference>
<evidence type="ECO:0000259" key="15">
    <source>
        <dbReference type="PROSITE" id="PS51194"/>
    </source>
</evidence>
<dbReference type="InterPro" id="IPR014001">
    <property type="entry name" value="Helicase_ATP-bd"/>
</dbReference>
<feature type="compositionally biased region" description="Low complexity" evidence="12">
    <location>
        <begin position="80"/>
        <end position="101"/>
    </location>
</feature>
<evidence type="ECO:0000256" key="3">
    <source>
        <dbReference type="ARBA" id="ARBA00022737"/>
    </source>
</evidence>
<feature type="compositionally biased region" description="Low complexity" evidence="12">
    <location>
        <begin position="31"/>
        <end position="59"/>
    </location>
</feature>
<keyword evidence="6" id="KW-0067">ATP-binding</keyword>
<proteinExistence type="inferred from homology"/>
<dbReference type="InterPro" id="IPR016197">
    <property type="entry name" value="Chromo-like_dom_sf"/>
</dbReference>
<dbReference type="Pfam" id="PF00385">
    <property type="entry name" value="Chromo"/>
    <property type="match status" value="2"/>
</dbReference>
<feature type="region of interest" description="Disordered" evidence="12">
    <location>
        <begin position="1239"/>
        <end position="1275"/>
    </location>
</feature>
<evidence type="ECO:0000256" key="2">
    <source>
        <dbReference type="ARBA" id="ARBA00007025"/>
    </source>
</evidence>
<dbReference type="SUPFAM" id="SSF52540">
    <property type="entry name" value="P-loop containing nucleoside triphosphate hydrolases"/>
    <property type="match status" value="2"/>
</dbReference>
<keyword evidence="17" id="KW-1185">Reference proteome</keyword>
<dbReference type="Gene3D" id="6.10.140.1440">
    <property type="match status" value="1"/>
</dbReference>
<dbReference type="InterPro" id="IPR025260">
    <property type="entry name" value="CHD1-like_C"/>
</dbReference>
<evidence type="ECO:0000256" key="1">
    <source>
        <dbReference type="ARBA" id="ARBA00004123"/>
    </source>
</evidence>
<dbReference type="Pfam" id="PF18375">
    <property type="entry name" value="CDH1_2_SANT_HL1"/>
    <property type="match status" value="1"/>
</dbReference>
<feature type="compositionally biased region" description="Basic and acidic residues" evidence="12">
    <location>
        <begin position="1777"/>
        <end position="1787"/>
    </location>
</feature>
<dbReference type="Pfam" id="PF00271">
    <property type="entry name" value="Helicase_C"/>
    <property type="match status" value="1"/>
</dbReference>
<dbReference type="FunFam" id="2.40.50.40:FF:000014">
    <property type="entry name" value="Chromodomain-helicase-DNA-binding protein 2 isoform 1"/>
    <property type="match status" value="1"/>
</dbReference>
<feature type="compositionally biased region" description="Basic residues" evidence="12">
    <location>
        <begin position="1749"/>
        <end position="1776"/>
    </location>
</feature>
<dbReference type="InterPro" id="IPR056302">
    <property type="entry name" value="CHD1-2/Hrp3_HTH"/>
</dbReference>
<evidence type="ECO:0000256" key="11">
    <source>
        <dbReference type="ARBA" id="ARBA00049360"/>
    </source>
</evidence>
<dbReference type="Pfam" id="PF00176">
    <property type="entry name" value="SNF2-rel_dom"/>
    <property type="match status" value="1"/>
</dbReference>
<dbReference type="InterPro" id="IPR001650">
    <property type="entry name" value="Helicase_C-like"/>
</dbReference>
<keyword evidence="8" id="KW-0238">DNA-binding</keyword>
<dbReference type="GO" id="GO:0042393">
    <property type="term" value="F:histone binding"/>
    <property type="evidence" value="ECO:0007669"/>
    <property type="project" value="TreeGrafter"/>
</dbReference>
<feature type="compositionally biased region" description="Low complexity" evidence="12">
    <location>
        <begin position="296"/>
        <end position="308"/>
    </location>
</feature>
<dbReference type="SUPFAM" id="SSF54160">
    <property type="entry name" value="Chromo domain-like"/>
    <property type="match status" value="2"/>
</dbReference>
<dbReference type="InterPro" id="IPR023780">
    <property type="entry name" value="Chromo_domain"/>
</dbReference>
<comment type="subcellular location">
    <subcellularLocation>
        <location evidence="1">Nucleus</location>
    </subcellularLocation>
</comment>
<feature type="compositionally biased region" description="Low complexity" evidence="12">
    <location>
        <begin position="1549"/>
        <end position="1565"/>
    </location>
</feature>
<feature type="domain" description="Helicase ATP-binding" evidence="14">
    <location>
        <begin position="713"/>
        <end position="882"/>
    </location>
</feature>
<dbReference type="SMART" id="SM00490">
    <property type="entry name" value="HELICc"/>
    <property type="match status" value="1"/>
</dbReference>
<feature type="domain" description="Chromo" evidence="13">
    <location>
        <begin position="492"/>
        <end position="584"/>
    </location>
</feature>
<dbReference type="PROSITE" id="PS50013">
    <property type="entry name" value="CHROMO_2"/>
    <property type="match status" value="2"/>
</dbReference>
<dbReference type="EMBL" id="NIVC01000506">
    <property type="protein sequence ID" value="PAA81969.1"/>
    <property type="molecule type" value="Genomic_DNA"/>
</dbReference>
<dbReference type="PANTHER" id="PTHR45623:SF14">
    <property type="entry name" value="CHROMODOMAIN-HELICASE-DNA-BINDING PROTEIN 1"/>
    <property type="match status" value="1"/>
</dbReference>
<dbReference type="SMART" id="SM00298">
    <property type="entry name" value="CHROMO"/>
    <property type="match status" value="2"/>
</dbReference>
<dbReference type="STRING" id="282301.A0A267G9J6"/>
<keyword evidence="10" id="KW-0539">Nucleus</keyword>